<dbReference type="SUPFAM" id="SSF48452">
    <property type="entry name" value="TPR-like"/>
    <property type="match status" value="1"/>
</dbReference>
<dbReference type="InterPro" id="IPR041656">
    <property type="entry name" value="TPR_5"/>
</dbReference>
<feature type="repeat" description="TPR" evidence="1">
    <location>
        <begin position="69"/>
        <end position="102"/>
    </location>
</feature>
<accession>A0ABU9VFM8</accession>
<sequence>MFREAITHLDHGEYKKAQTLLLTLVKEKPNEAELQFYLASTYDGLGQETEAIPHYQQAIELGLTGVNYEKAYVQLGSSLRCIGKYAEAEKIFHSGLKEFPKNAALSVFLAITEYNLGYTRQSTQRLLTVLMEEPTNEWLQTYKKALTFYAAHLDETWTDTSDT</sequence>
<dbReference type="Proteomes" id="UP001418796">
    <property type="component" value="Unassembled WGS sequence"/>
</dbReference>
<evidence type="ECO:0000313" key="3">
    <source>
        <dbReference type="EMBL" id="MEN0642711.1"/>
    </source>
</evidence>
<name>A0ABU9VFM8_9BACI</name>
<evidence type="ECO:0000256" key="1">
    <source>
        <dbReference type="PROSITE-ProRule" id="PRU00339"/>
    </source>
</evidence>
<dbReference type="InterPro" id="IPR019734">
    <property type="entry name" value="TPR_rpt"/>
</dbReference>
<comment type="caution">
    <text evidence="3">The sequence shown here is derived from an EMBL/GenBank/DDBJ whole genome shotgun (WGS) entry which is preliminary data.</text>
</comment>
<evidence type="ECO:0000313" key="4">
    <source>
        <dbReference type="Proteomes" id="UP001418796"/>
    </source>
</evidence>
<keyword evidence="4" id="KW-1185">Reference proteome</keyword>
<keyword evidence="1" id="KW-0802">TPR repeat</keyword>
<dbReference type="Pfam" id="PF12688">
    <property type="entry name" value="TPR_5"/>
    <property type="match status" value="1"/>
</dbReference>
<dbReference type="RefSeq" id="WP_343129793.1">
    <property type="nucleotide sequence ID" value="NZ_JBCITK010000001.1"/>
</dbReference>
<dbReference type="Gene3D" id="1.25.40.10">
    <property type="entry name" value="Tetratricopeptide repeat domain"/>
    <property type="match status" value="1"/>
</dbReference>
<feature type="domain" description="Tetratrico peptide repeat group 5" evidence="2">
    <location>
        <begin position="35"/>
        <end position="153"/>
    </location>
</feature>
<evidence type="ECO:0000259" key="2">
    <source>
        <dbReference type="Pfam" id="PF12688"/>
    </source>
</evidence>
<proteinExistence type="predicted"/>
<dbReference type="InterPro" id="IPR011990">
    <property type="entry name" value="TPR-like_helical_dom_sf"/>
</dbReference>
<protein>
    <submittedName>
        <fullName evidence="3">Tetratricopeptide repeat protein</fullName>
    </submittedName>
</protein>
<dbReference type="PROSITE" id="PS50005">
    <property type="entry name" value="TPR"/>
    <property type="match status" value="1"/>
</dbReference>
<gene>
    <name evidence="3" type="ORF">MKY91_06000</name>
</gene>
<organism evidence="3 4">
    <name type="scientific">Alkalicoccobacillus gibsonii</name>
    <dbReference type="NCBI Taxonomy" id="79881"/>
    <lineage>
        <taxon>Bacteria</taxon>
        <taxon>Bacillati</taxon>
        <taxon>Bacillota</taxon>
        <taxon>Bacilli</taxon>
        <taxon>Bacillales</taxon>
        <taxon>Bacillaceae</taxon>
        <taxon>Alkalicoccobacillus</taxon>
    </lineage>
</organism>
<dbReference type="EMBL" id="JBCITK010000001">
    <property type="protein sequence ID" value="MEN0642711.1"/>
    <property type="molecule type" value="Genomic_DNA"/>
</dbReference>
<dbReference type="SMART" id="SM00028">
    <property type="entry name" value="TPR"/>
    <property type="match status" value="2"/>
</dbReference>
<reference evidence="3 4" key="1">
    <citation type="submission" date="2024-03" db="EMBL/GenBank/DDBJ databases">
        <title>Bacilli Hybrid Assemblies.</title>
        <authorList>
            <person name="Kovac J."/>
        </authorList>
    </citation>
    <scope>NUCLEOTIDE SEQUENCE [LARGE SCALE GENOMIC DNA]</scope>
    <source>
        <strain evidence="3 4">FSL R7-0666</strain>
    </source>
</reference>